<accession>A0ABP0HYH1</accession>
<feature type="non-terminal residue" evidence="3">
    <location>
        <position position="1"/>
    </location>
</feature>
<evidence type="ECO:0000256" key="1">
    <source>
        <dbReference type="SAM" id="Coils"/>
    </source>
</evidence>
<keyword evidence="4" id="KW-1185">Reference proteome</keyword>
<reference evidence="3 4" key="1">
    <citation type="submission" date="2024-02" db="EMBL/GenBank/DDBJ databases">
        <authorList>
            <person name="Chen Y."/>
            <person name="Shah S."/>
            <person name="Dougan E. K."/>
            <person name="Thang M."/>
            <person name="Chan C."/>
        </authorList>
    </citation>
    <scope>NUCLEOTIDE SEQUENCE [LARGE SCALE GENOMIC DNA]</scope>
</reference>
<dbReference type="EMBL" id="CAXAMM010001965">
    <property type="protein sequence ID" value="CAK8994129.1"/>
    <property type="molecule type" value="Genomic_DNA"/>
</dbReference>
<sequence length="157" mass="17900">ARTAAREHTQSESPPQQSEATSRMELPGVVADAETGLPVAVPRGRAARGRGSGPSQEPEEDAHLAELARDKEARRKLLLDVQRRQHAYLHEIVEEEVEAEKRREVQWQLEGKTPAARKCLKHRFHRERAQAKERIQRIKDEHELVLAAKMAQCNLLR</sequence>
<feature type="coiled-coil region" evidence="1">
    <location>
        <begin position="121"/>
        <end position="148"/>
    </location>
</feature>
<name>A0ABP0HYH1_9DINO</name>
<keyword evidence="1" id="KW-0175">Coiled coil</keyword>
<comment type="caution">
    <text evidence="3">The sequence shown here is derived from an EMBL/GenBank/DDBJ whole genome shotgun (WGS) entry which is preliminary data.</text>
</comment>
<organism evidence="3 4">
    <name type="scientific">Durusdinium trenchii</name>
    <dbReference type="NCBI Taxonomy" id="1381693"/>
    <lineage>
        <taxon>Eukaryota</taxon>
        <taxon>Sar</taxon>
        <taxon>Alveolata</taxon>
        <taxon>Dinophyceae</taxon>
        <taxon>Suessiales</taxon>
        <taxon>Symbiodiniaceae</taxon>
        <taxon>Durusdinium</taxon>
    </lineage>
</organism>
<evidence type="ECO:0000313" key="3">
    <source>
        <dbReference type="EMBL" id="CAK8994129.1"/>
    </source>
</evidence>
<proteinExistence type="predicted"/>
<dbReference type="Proteomes" id="UP001642464">
    <property type="component" value="Unassembled WGS sequence"/>
</dbReference>
<evidence type="ECO:0000256" key="2">
    <source>
        <dbReference type="SAM" id="MobiDB-lite"/>
    </source>
</evidence>
<gene>
    <name evidence="3" type="ORF">SCF082_LOCUS3809</name>
</gene>
<feature type="compositionally biased region" description="Polar residues" evidence="2">
    <location>
        <begin position="11"/>
        <end position="21"/>
    </location>
</feature>
<evidence type="ECO:0008006" key="5">
    <source>
        <dbReference type="Google" id="ProtNLM"/>
    </source>
</evidence>
<feature type="compositionally biased region" description="Basic and acidic residues" evidence="2">
    <location>
        <begin position="1"/>
        <end position="10"/>
    </location>
</feature>
<feature type="region of interest" description="Disordered" evidence="2">
    <location>
        <begin position="1"/>
        <end position="63"/>
    </location>
</feature>
<evidence type="ECO:0000313" key="4">
    <source>
        <dbReference type="Proteomes" id="UP001642464"/>
    </source>
</evidence>
<protein>
    <recommendedName>
        <fullName evidence="5">Meiosis-specific nuclear structural protein 1</fullName>
    </recommendedName>
</protein>